<dbReference type="InterPro" id="IPR011990">
    <property type="entry name" value="TPR-like_helical_dom_sf"/>
</dbReference>
<gene>
    <name evidence="2" type="ORF">PSNMU_V1.4_AUG-EV-PASAV3_0051020</name>
</gene>
<dbReference type="Gene3D" id="1.25.40.10">
    <property type="entry name" value="Tetratricopeptide repeat domain"/>
    <property type="match status" value="2"/>
</dbReference>
<proteinExistence type="predicted"/>
<organism evidence="2 3">
    <name type="scientific">Pseudo-nitzschia multistriata</name>
    <dbReference type="NCBI Taxonomy" id="183589"/>
    <lineage>
        <taxon>Eukaryota</taxon>
        <taxon>Sar</taxon>
        <taxon>Stramenopiles</taxon>
        <taxon>Ochrophyta</taxon>
        <taxon>Bacillariophyta</taxon>
        <taxon>Bacillariophyceae</taxon>
        <taxon>Bacillariophycidae</taxon>
        <taxon>Bacillariales</taxon>
        <taxon>Bacillariaceae</taxon>
        <taxon>Pseudo-nitzschia</taxon>
    </lineage>
</organism>
<dbReference type="EMBL" id="CAACVS010000161">
    <property type="protein sequence ID" value="VEU38283.1"/>
    <property type="molecule type" value="Genomic_DNA"/>
</dbReference>
<feature type="compositionally biased region" description="Polar residues" evidence="1">
    <location>
        <begin position="596"/>
        <end position="606"/>
    </location>
</feature>
<dbReference type="InterPro" id="IPR026270">
    <property type="entry name" value="SRP72"/>
</dbReference>
<protein>
    <recommendedName>
        <fullName evidence="4">Signal recognition particle subunit SRP72</fullName>
    </recommendedName>
</protein>
<feature type="region of interest" description="Disordered" evidence="1">
    <location>
        <begin position="576"/>
        <end position="733"/>
    </location>
</feature>
<evidence type="ECO:0000256" key="1">
    <source>
        <dbReference type="SAM" id="MobiDB-lite"/>
    </source>
</evidence>
<feature type="region of interest" description="Disordered" evidence="1">
    <location>
        <begin position="490"/>
        <end position="510"/>
    </location>
</feature>
<dbReference type="GO" id="GO:0043022">
    <property type="term" value="F:ribosome binding"/>
    <property type="evidence" value="ECO:0007669"/>
    <property type="project" value="TreeGrafter"/>
</dbReference>
<evidence type="ECO:0000313" key="2">
    <source>
        <dbReference type="EMBL" id="VEU38283.1"/>
    </source>
</evidence>
<dbReference type="GO" id="GO:0008312">
    <property type="term" value="F:7S RNA binding"/>
    <property type="evidence" value="ECO:0007669"/>
    <property type="project" value="TreeGrafter"/>
</dbReference>
<feature type="region of interest" description="Disordered" evidence="1">
    <location>
        <begin position="352"/>
        <end position="377"/>
    </location>
</feature>
<dbReference type="AlphaFoldDB" id="A0A448Z8B9"/>
<evidence type="ECO:0008006" key="4">
    <source>
        <dbReference type="Google" id="ProtNLM"/>
    </source>
</evidence>
<dbReference type="PANTHER" id="PTHR14094">
    <property type="entry name" value="SIGNAL RECOGNITION PARTICLE 72"/>
    <property type="match status" value="1"/>
</dbReference>
<feature type="compositionally biased region" description="Basic and acidic residues" evidence="1">
    <location>
        <begin position="637"/>
        <end position="671"/>
    </location>
</feature>
<accession>A0A448Z8B9</accession>
<dbReference type="PANTHER" id="PTHR14094:SF9">
    <property type="entry name" value="SIGNAL RECOGNITION PARTICLE SUBUNIT SRP72"/>
    <property type="match status" value="1"/>
</dbReference>
<reference evidence="2 3" key="1">
    <citation type="submission" date="2019-01" db="EMBL/GenBank/DDBJ databases">
        <authorList>
            <person name="Ferrante I. M."/>
        </authorList>
    </citation>
    <scope>NUCLEOTIDE SEQUENCE [LARGE SCALE GENOMIC DNA]</scope>
    <source>
        <strain evidence="2 3">B856</strain>
    </source>
</reference>
<name>A0A448Z8B9_9STRA</name>
<keyword evidence="3" id="KW-1185">Reference proteome</keyword>
<dbReference type="GO" id="GO:0005786">
    <property type="term" value="C:signal recognition particle, endoplasmic reticulum targeting"/>
    <property type="evidence" value="ECO:0007669"/>
    <property type="project" value="TreeGrafter"/>
</dbReference>
<dbReference type="OrthoDB" id="44924at2759"/>
<feature type="compositionally biased region" description="Low complexity" evidence="1">
    <location>
        <begin position="492"/>
        <end position="504"/>
    </location>
</feature>
<sequence length="733" mass="80682">MSAAAKPSDIIVKFLQEIVESWKSKRYQKVSQQCVALLKRKKTIENLGMTVPLQRILLQAYMQEDKYEKVLEWDKASASATKGCEDLILYARYRTEDYANASKQAATAAAGTNDGQDHSCAVAFKNLQAQSDFHLNRTEEGLAGYLDLLSNEINENDPESKMEILTNALALIASSACTPGVAIHMDENNETTKFLLEEAEAALSNDDDAVDEEMLADLASNLGCIRFLTDPTTTENNWLEQASAAIEAGDGSSEQTNLQWSKHFWYRDIEDITYENVPSSKASNQVSVVQSIAKINQSLLDENLSRLPPQPHPKWNLLQVRMYWYDRAILQLKAGKYVECHDSCQSLKKTLSNKGASDKKKKNKTGSGGAEATGGAQNASSPAALWWETRADVVLAYAQQNQSKRKDASVRLSNCIHNLQAAASSSSSSSMVLDHAMAHALLHQFVMEQKGNKKDRQRQKRELLSLLKSLPDSIQSRPAVQLTMDDLETVVNNDSESNNNKANSTPKSPLEEADILFGQGQYEEACKLYEGALSNGSDDSILDSQLRYVQALAMSGQHEASQELWQSLESSVLGESTPVTASLPSGDVLETKTLPRGTSSNRSSISKKLAAASNPLEEEETDKPSREKILRRRARKREVYLKQLESKGKYNPDRPTKPDPERWIPKNERSRSGRNRGGKSNKGLNSAQGGGSRLDAQRLDAAARRAGKVPVSAGPSSANLKVSSGGRKGGRRR</sequence>
<dbReference type="Proteomes" id="UP000291116">
    <property type="component" value="Unassembled WGS sequence"/>
</dbReference>
<evidence type="ECO:0000313" key="3">
    <source>
        <dbReference type="Proteomes" id="UP000291116"/>
    </source>
</evidence>
<dbReference type="GO" id="GO:0006614">
    <property type="term" value="P:SRP-dependent cotranslational protein targeting to membrane"/>
    <property type="evidence" value="ECO:0007669"/>
    <property type="project" value="InterPro"/>
</dbReference>